<organism evidence="2 3">
    <name type="scientific">Sporormia fimetaria CBS 119925</name>
    <dbReference type="NCBI Taxonomy" id="1340428"/>
    <lineage>
        <taxon>Eukaryota</taxon>
        <taxon>Fungi</taxon>
        <taxon>Dikarya</taxon>
        <taxon>Ascomycota</taxon>
        <taxon>Pezizomycotina</taxon>
        <taxon>Dothideomycetes</taxon>
        <taxon>Pleosporomycetidae</taxon>
        <taxon>Pleosporales</taxon>
        <taxon>Sporormiaceae</taxon>
        <taxon>Sporormia</taxon>
    </lineage>
</organism>
<sequence length="231" mass="25822">MRFVWKNADLKSHPDEMRWQAVHVHNLVATFNLPEPRAIADVRKLHHTASVRFSLDDGASILSTTEFAMDDEIVNSVAYRRALVVLHKKTEALHRKTERQSISGRPGQAKPAYLDETVGCFQSYDKPEQQPLKGVGAHGGSDYNLTTTCVVKPPRANTSKDQSSERDIEATKDSGQRDGLSDVIYAEPGLRTAVYFLFTSFTEGCVVGFLDWWRLCCRIFGEPSKKSPGPP</sequence>
<name>A0A6A6V0Y4_9PLEO</name>
<feature type="region of interest" description="Disordered" evidence="1">
    <location>
        <begin position="151"/>
        <end position="176"/>
    </location>
</feature>
<dbReference type="OrthoDB" id="5365701at2759"/>
<dbReference type="EMBL" id="MU006595">
    <property type="protein sequence ID" value="KAF2743683.1"/>
    <property type="molecule type" value="Genomic_DNA"/>
</dbReference>
<accession>A0A6A6V0Y4</accession>
<feature type="compositionally biased region" description="Basic and acidic residues" evidence="1">
    <location>
        <begin position="162"/>
        <end position="176"/>
    </location>
</feature>
<evidence type="ECO:0000313" key="2">
    <source>
        <dbReference type="EMBL" id="KAF2743683.1"/>
    </source>
</evidence>
<evidence type="ECO:0000256" key="1">
    <source>
        <dbReference type="SAM" id="MobiDB-lite"/>
    </source>
</evidence>
<gene>
    <name evidence="2" type="ORF">M011DRAFT_216970</name>
</gene>
<dbReference type="Proteomes" id="UP000799440">
    <property type="component" value="Unassembled WGS sequence"/>
</dbReference>
<protein>
    <submittedName>
        <fullName evidence="2">Uncharacterized protein</fullName>
    </submittedName>
</protein>
<dbReference type="AlphaFoldDB" id="A0A6A6V0Y4"/>
<reference evidence="2" key="1">
    <citation type="journal article" date="2020" name="Stud. Mycol.">
        <title>101 Dothideomycetes genomes: a test case for predicting lifestyles and emergence of pathogens.</title>
        <authorList>
            <person name="Haridas S."/>
            <person name="Albert R."/>
            <person name="Binder M."/>
            <person name="Bloem J."/>
            <person name="Labutti K."/>
            <person name="Salamov A."/>
            <person name="Andreopoulos B."/>
            <person name="Baker S."/>
            <person name="Barry K."/>
            <person name="Bills G."/>
            <person name="Bluhm B."/>
            <person name="Cannon C."/>
            <person name="Castanera R."/>
            <person name="Culley D."/>
            <person name="Daum C."/>
            <person name="Ezra D."/>
            <person name="Gonzalez J."/>
            <person name="Henrissat B."/>
            <person name="Kuo A."/>
            <person name="Liang C."/>
            <person name="Lipzen A."/>
            <person name="Lutzoni F."/>
            <person name="Magnuson J."/>
            <person name="Mondo S."/>
            <person name="Nolan M."/>
            <person name="Ohm R."/>
            <person name="Pangilinan J."/>
            <person name="Park H.-J."/>
            <person name="Ramirez L."/>
            <person name="Alfaro M."/>
            <person name="Sun H."/>
            <person name="Tritt A."/>
            <person name="Yoshinaga Y."/>
            <person name="Zwiers L.-H."/>
            <person name="Turgeon B."/>
            <person name="Goodwin S."/>
            <person name="Spatafora J."/>
            <person name="Crous P."/>
            <person name="Grigoriev I."/>
        </authorList>
    </citation>
    <scope>NUCLEOTIDE SEQUENCE</scope>
    <source>
        <strain evidence="2">CBS 119925</strain>
    </source>
</reference>
<keyword evidence="3" id="KW-1185">Reference proteome</keyword>
<proteinExistence type="predicted"/>
<evidence type="ECO:0000313" key="3">
    <source>
        <dbReference type="Proteomes" id="UP000799440"/>
    </source>
</evidence>